<gene>
    <name evidence="1" type="ORF">SAMN02745752_02440</name>
</gene>
<dbReference type="Proteomes" id="UP000182350">
    <property type="component" value="Unassembled WGS sequence"/>
</dbReference>
<keyword evidence="2" id="KW-1185">Reference proteome</keyword>
<dbReference type="EMBL" id="FPJW01000009">
    <property type="protein sequence ID" value="SFX66400.1"/>
    <property type="molecule type" value="Genomic_DNA"/>
</dbReference>
<sequence>MGFACTLLSLDLIMMAFWLLMKMKLKLLVQLLGADFLRKSNSGDDIFLHWVADKDDLIYEFMEHNLWCHEIVFNEG</sequence>
<name>A0A1K1YX02_9GAMM</name>
<dbReference type="STRING" id="1122209.SAMN02745752_02440"/>
<organism evidence="1 2">
    <name type="scientific">Marinospirillum alkaliphilum DSM 21637</name>
    <dbReference type="NCBI Taxonomy" id="1122209"/>
    <lineage>
        <taxon>Bacteria</taxon>
        <taxon>Pseudomonadati</taxon>
        <taxon>Pseudomonadota</taxon>
        <taxon>Gammaproteobacteria</taxon>
        <taxon>Oceanospirillales</taxon>
        <taxon>Oceanospirillaceae</taxon>
        <taxon>Marinospirillum</taxon>
    </lineage>
</organism>
<proteinExistence type="predicted"/>
<accession>A0A1K1YX02</accession>
<protein>
    <submittedName>
        <fullName evidence="1">Uncharacterized protein</fullName>
    </submittedName>
</protein>
<evidence type="ECO:0000313" key="1">
    <source>
        <dbReference type="EMBL" id="SFX66400.1"/>
    </source>
</evidence>
<evidence type="ECO:0000313" key="2">
    <source>
        <dbReference type="Proteomes" id="UP000182350"/>
    </source>
</evidence>
<reference evidence="1 2" key="1">
    <citation type="submission" date="2016-11" db="EMBL/GenBank/DDBJ databases">
        <authorList>
            <person name="Jaros S."/>
            <person name="Januszkiewicz K."/>
            <person name="Wedrychowicz H."/>
        </authorList>
    </citation>
    <scope>NUCLEOTIDE SEQUENCE [LARGE SCALE GENOMIC DNA]</scope>
    <source>
        <strain evidence="1 2">DSM 21637</strain>
    </source>
</reference>
<dbReference type="AlphaFoldDB" id="A0A1K1YX02"/>